<sequence length="227" mass="25388">MPPRRKRGVAKQRPPEPPAADAPLRERLRWLNDQELEHRSAAIKAIQAAEIESILSRLHLVQSYISKEQQEGCALQYFQENLPNLSVVLNEKQNELELKREDWDSRIIGDHCDEKIFRASVSSLPNVGGVQFSGDSVQKSFMENMAFNFNDFAWDQLPEDQLAGVADALRTPGAVSTRLSFGMTPKTLRLPKKGEMLLSVRGSPLGVYKEENLAAVRESTNGSEDAA</sequence>
<dbReference type="OrthoDB" id="1920481at2759"/>
<dbReference type="STRING" id="4533.J3MRW5"/>
<dbReference type="AlphaFoldDB" id="J3MRW5"/>
<accession>J3MRW5</accession>
<reference evidence="2" key="1">
    <citation type="journal article" date="2013" name="Nat. Commun.">
        <title>Whole-genome sequencing of Oryza brachyantha reveals mechanisms underlying Oryza genome evolution.</title>
        <authorList>
            <person name="Chen J."/>
            <person name="Huang Q."/>
            <person name="Gao D."/>
            <person name="Wang J."/>
            <person name="Lang Y."/>
            <person name="Liu T."/>
            <person name="Li B."/>
            <person name="Bai Z."/>
            <person name="Luis Goicoechea J."/>
            <person name="Liang C."/>
            <person name="Chen C."/>
            <person name="Zhang W."/>
            <person name="Sun S."/>
            <person name="Liao Y."/>
            <person name="Zhang X."/>
            <person name="Yang L."/>
            <person name="Song C."/>
            <person name="Wang M."/>
            <person name="Shi J."/>
            <person name="Liu G."/>
            <person name="Liu J."/>
            <person name="Zhou H."/>
            <person name="Zhou W."/>
            <person name="Yu Q."/>
            <person name="An N."/>
            <person name="Chen Y."/>
            <person name="Cai Q."/>
            <person name="Wang B."/>
            <person name="Liu B."/>
            <person name="Min J."/>
            <person name="Huang Y."/>
            <person name="Wu H."/>
            <person name="Li Z."/>
            <person name="Zhang Y."/>
            <person name="Yin Y."/>
            <person name="Song W."/>
            <person name="Jiang J."/>
            <person name="Jackson S.A."/>
            <person name="Wing R.A."/>
            <person name="Wang J."/>
            <person name="Chen M."/>
        </authorList>
    </citation>
    <scope>NUCLEOTIDE SEQUENCE [LARGE SCALE GENOMIC DNA]</scope>
    <source>
        <strain evidence="2">cv. IRGC 101232</strain>
    </source>
</reference>
<protein>
    <submittedName>
        <fullName evidence="2">Uncharacterized protein</fullName>
    </submittedName>
</protein>
<dbReference type="HOGENOM" id="CLU_084343_1_0_1"/>
<evidence type="ECO:0000313" key="3">
    <source>
        <dbReference type="Proteomes" id="UP000006038"/>
    </source>
</evidence>
<dbReference type="PANTHER" id="PTHR37248:SF1">
    <property type="entry name" value="TRANSLATION INITIATION FACTOR"/>
    <property type="match status" value="1"/>
</dbReference>
<dbReference type="Gramene" id="OB08G18440.1">
    <property type="protein sequence ID" value="OB08G18440.1"/>
    <property type="gene ID" value="OB08G18440"/>
</dbReference>
<reference evidence="2" key="2">
    <citation type="submission" date="2013-04" db="UniProtKB">
        <authorList>
            <consortium name="EnsemblPlants"/>
        </authorList>
    </citation>
    <scope>IDENTIFICATION</scope>
</reference>
<feature type="region of interest" description="Disordered" evidence="1">
    <location>
        <begin position="1"/>
        <end position="26"/>
    </location>
</feature>
<gene>
    <name evidence="2" type="primary">LOC102715501</name>
</gene>
<feature type="compositionally biased region" description="Basic residues" evidence="1">
    <location>
        <begin position="1"/>
        <end position="10"/>
    </location>
</feature>
<proteinExistence type="predicted"/>
<dbReference type="OMA" id="FPNLAIV"/>
<evidence type="ECO:0000313" key="2">
    <source>
        <dbReference type="EnsemblPlants" id="OB08G18440.1"/>
    </source>
</evidence>
<keyword evidence="3" id="KW-1185">Reference proteome</keyword>
<dbReference type="Proteomes" id="UP000006038">
    <property type="component" value="Chromosome 8"/>
</dbReference>
<evidence type="ECO:0000256" key="1">
    <source>
        <dbReference type="SAM" id="MobiDB-lite"/>
    </source>
</evidence>
<organism evidence="2">
    <name type="scientific">Oryza brachyantha</name>
    <name type="common">malo sina</name>
    <dbReference type="NCBI Taxonomy" id="4533"/>
    <lineage>
        <taxon>Eukaryota</taxon>
        <taxon>Viridiplantae</taxon>
        <taxon>Streptophyta</taxon>
        <taxon>Embryophyta</taxon>
        <taxon>Tracheophyta</taxon>
        <taxon>Spermatophyta</taxon>
        <taxon>Magnoliopsida</taxon>
        <taxon>Liliopsida</taxon>
        <taxon>Poales</taxon>
        <taxon>Poaceae</taxon>
        <taxon>BOP clade</taxon>
        <taxon>Oryzoideae</taxon>
        <taxon>Oryzeae</taxon>
        <taxon>Oryzinae</taxon>
        <taxon>Oryza</taxon>
    </lineage>
</organism>
<dbReference type="EnsemblPlants" id="OB08G18440.1">
    <property type="protein sequence ID" value="OB08G18440.1"/>
    <property type="gene ID" value="OB08G18440"/>
</dbReference>
<dbReference type="PANTHER" id="PTHR37248">
    <property type="entry name" value="TRANSLATION INITIATION FACTOR"/>
    <property type="match status" value="1"/>
</dbReference>
<dbReference type="GeneID" id="102715501"/>
<dbReference type="KEGG" id="obr:102715501"/>
<dbReference type="RefSeq" id="XP_006659281.1">
    <property type="nucleotide sequence ID" value="XM_006659218.3"/>
</dbReference>
<dbReference type="eggNOG" id="ENOG502QUBW">
    <property type="taxonomic scope" value="Eukaryota"/>
</dbReference>
<name>J3MRW5_ORYBR</name>